<evidence type="ECO:0000259" key="1">
    <source>
        <dbReference type="Pfam" id="PF13751"/>
    </source>
</evidence>
<organism evidence="2 3">
    <name type="scientific">Ruthenibacterium lactatiformans</name>
    <dbReference type="NCBI Taxonomy" id="1550024"/>
    <lineage>
        <taxon>Bacteria</taxon>
        <taxon>Bacillati</taxon>
        <taxon>Bacillota</taxon>
        <taxon>Clostridia</taxon>
        <taxon>Eubacteriales</taxon>
        <taxon>Oscillospiraceae</taxon>
        <taxon>Ruthenibacterium</taxon>
    </lineage>
</organism>
<sequence>MGKSRSRMTVTKSRPKTKENCHPWWTYVYDEYLDDVICPEYRALHCSTTKREGYREYKSRGYLFKSCPTRGMCTGSSRCEETVLRHIWQDYVEMAEHVRYMPVYKELCRPRKEKSERVFADAKEKHCMRYTQYRNLAQVTNWVKLKFAAMNLKKLAVWKWNDRHPTPDNGMHSQSPQNAPVFSLLFPCSFCFH</sequence>
<evidence type="ECO:0000313" key="2">
    <source>
        <dbReference type="EMBL" id="MTS50371.1"/>
    </source>
</evidence>
<dbReference type="Pfam" id="PF13751">
    <property type="entry name" value="DDE_Tnp_1_6"/>
    <property type="match status" value="1"/>
</dbReference>
<dbReference type="AlphaFoldDB" id="A0A6I3QLT5"/>
<accession>A0A6I3QLT5</accession>
<reference evidence="2 3" key="1">
    <citation type="journal article" date="2019" name="Nat. Med.">
        <title>A library of human gut bacterial isolates paired with longitudinal multiomics data enables mechanistic microbiome research.</title>
        <authorList>
            <person name="Poyet M."/>
            <person name="Groussin M."/>
            <person name="Gibbons S.M."/>
            <person name="Avila-Pacheco J."/>
            <person name="Jiang X."/>
            <person name="Kearney S.M."/>
            <person name="Perrotta A.R."/>
            <person name="Berdy B."/>
            <person name="Zhao S."/>
            <person name="Lieberman T.D."/>
            <person name="Swanson P.K."/>
            <person name="Smith M."/>
            <person name="Roesemann S."/>
            <person name="Alexander J.E."/>
            <person name="Rich S.A."/>
            <person name="Livny J."/>
            <person name="Vlamakis H."/>
            <person name="Clish C."/>
            <person name="Bullock K."/>
            <person name="Deik A."/>
            <person name="Scott J."/>
            <person name="Pierce K.A."/>
            <person name="Xavier R.J."/>
            <person name="Alm E.J."/>
        </authorList>
    </citation>
    <scope>NUCLEOTIDE SEQUENCE [LARGE SCALE GENOMIC DNA]</scope>
    <source>
        <strain evidence="2 3">BIOML-A7</strain>
    </source>
</reference>
<protein>
    <recommendedName>
        <fullName evidence="1">Transposase DDE domain-containing protein</fullName>
    </recommendedName>
</protein>
<feature type="domain" description="Transposase DDE" evidence="1">
    <location>
        <begin position="37"/>
        <end position="156"/>
    </location>
</feature>
<dbReference type="Proteomes" id="UP000449193">
    <property type="component" value="Unassembled WGS sequence"/>
</dbReference>
<gene>
    <name evidence="2" type="ORF">GMD52_02290</name>
</gene>
<name>A0A6I3QLT5_9FIRM</name>
<dbReference type="EMBL" id="WMZR01000002">
    <property type="protein sequence ID" value="MTS50371.1"/>
    <property type="molecule type" value="Genomic_DNA"/>
</dbReference>
<comment type="caution">
    <text evidence="2">The sequence shown here is derived from an EMBL/GenBank/DDBJ whole genome shotgun (WGS) entry which is preliminary data.</text>
</comment>
<proteinExistence type="predicted"/>
<dbReference type="InterPro" id="IPR025668">
    <property type="entry name" value="Tnp_DDE_dom"/>
</dbReference>
<evidence type="ECO:0000313" key="3">
    <source>
        <dbReference type="Proteomes" id="UP000449193"/>
    </source>
</evidence>